<feature type="region of interest" description="Disordered" evidence="1">
    <location>
        <begin position="265"/>
        <end position="288"/>
    </location>
</feature>
<keyword evidence="2" id="KW-0812">Transmembrane</keyword>
<evidence type="ECO:0000259" key="4">
    <source>
        <dbReference type="Pfam" id="PF14257"/>
    </source>
</evidence>
<dbReference type="Pfam" id="PF14257">
    <property type="entry name" value="DUF4349"/>
    <property type="match status" value="1"/>
</dbReference>
<feature type="transmembrane region" description="Helical" evidence="2">
    <location>
        <begin position="303"/>
        <end position="325"/>
    </location>
</feature>
<feature type="region of interest" description="Disordered" evidence="1">
    <location>
        <begin position="24"/>
        <end position="83"/>
    </location>
</feature>
<keyword evidence="6" id="KW-1185">Reference proteome</keyword>
<accession>A0A431W4E0</accession>
<dbReference type="EMBL" id="RXPE01000002">
    <property type="protein sequence ID" value="RTR30264.1"/>
    <property type="molecule type" value="Genomic_DNA"/>
</dbReference>
<keyword evidence="2" id="KW-1133">Transmembrane helix</keyword>
<reference evidence="5 6" key="1">
    <citation type="submission" date="2018-12" db="EMBL/GenBank/DDBJ databases">
        <title>Deinococcus radiophilus ATCC 27603 genome sequencing and assembly.</title>
        <authorList>
            <person name="Maclea K.S."/>
            <person name="Maynard C.R."/>
        </authorList>
    </citation>
    <scope>NUCLEOTIDE SEQUENCE [LARGE SCALE GENOMIC DNA]</scope>
    <source>
        <strain evidence="5 6">ATCC 27603</strain>
    </source>
</reference>
<name>A0A431W4E0_9DEIO</name>
<sequence>MPVTLLPQRRAALLLTALLAACGPQSGNDSSTVTTTETASADMADATSEAATTDATSVPAPAVSTTTPAPTTPTLGSQITRQSSGERSLLVEASADFEVADVVQAADTIEGLARRAGGFVTSSIVNSHDEGQAQYPLADGQRLSVISYTRRAEVKGRVPRARLTEFLAQVQTEIGHLRSRTVTAQDVTFDLERARLEQEIGALKAGKISEQVLDPQGAAVQAGNLGAIEREALAQREAAYADLQGRELQDRVDYSLVRLTFDQPALTREERRPDPAAQAAAHTPPSGERLAASLRTGWRSLEAFVLAAASAWPLLLGLGLIAALWQQVNRRRPVKSAEQVPPRQD</sequence>
<comment type="caution">
    <text evidence="5">The sequence shown here is derived from an EMBL/GenBank/DDBJ whole genome shotgun (WGS) entry which is preliminary data.</text>
</comment>
<feature type="domain" description="DUF4349" evidence="4">
    <location>
        <begin position="87"/>
        <end position="325"/>
    </location>
</feature>
<feature type="signal peptide" evidence="3">
    <location>
        <begin position="1"/>
        <end position="27"/>
    </location>
</feature>
<protein>
    <submittedName>
        <fullName evidence="5">DUF4349 domain-containing protein</fullName>
    </submittedName>
</protein>
<feature type="compositionally biased region" description="Low complexity" evidence="1">
    <location>
        <begin position="30"/>
        <end position="74"/>
    </location>
</feature>
<keyword evidence="3" id="KW-0732">Signal</keyword>
<keyword evidence="2" id="KW-0472">Membrane</keyword>
<dbReference type="Proteomes" id="UP000277766">
    <property type="component" value="Unassembled WGS sequence"/>
</dbReference>
<proteinExistence type="predicted"/>
<dbReference type="OrthoDB" id="658163at2"/>
<dbReference type="InterPro" id="IPR025645">
    <property type="entry name" value="DUF4349"/>
</dbReference>
<organism evidence="5 6">
    <name type="scientific">Deinococcus radiophilus</name>
    <dbReference type="NCBI Taxonomy" id="32062"/>
    <lineage>
        <taxon>Bacteria</taxon>
        <taxon>Thermotogati</taxon>
        <taxon>Deinococcota</taxon>
        <taxon>Deinococci</taxon>
        <taxon>Deinococcales</taxon>
        <taxon>Deinococcaceae</taxon>
        <taxon>Deinococcus</taxon>
    </lineage>
</organism>
<feature type="chain" id="PRO_5019055923" evidence="3">
    <location>
        <begin position="28"/>
        <end position="345"/>
    </location>
</feature>
<evidence type="ECO:0000256" key="2">
    <source>
        <dbReference type="SAM" id="Phobius"/>
    </source>
</evidence>
<dbReference type="RefSeq" id="WP_126351045.1">
    <property type="nucleotide sequence ID" value="NZ_CP086380.1"/>
</dbReference>
<gene>
    <name evidence="5" type="ORF">EJ104_01785</name>
</gene>
<dbReference type="AlphaFoldDB" id="A0A431W4E0"/>
<evidence type="ECO:0000313" key="6">
    <source>
        <dbReference type="Proteomes" id="UP000277766"/>
    </source>
</evidence>
<evidence type="ECO:0000313" key="5">
    <source>
        <dbReference type="EMBL" id="RTR30264.1"/>
    </source>
</evidence>
<evidence type="ECO:0000256" key="1">
    <source>
        <dbReference type="SAM" id="MobiDB-lite"/>
    </source>
</evidence>
<evidence type="ECO:0000256" key="3">
    <source>
        <dbReference type="SAM" id="SignalP"/>
    </source>
</evidence>